<dbReference type="RefSeq" id="WP_222581165.1">
    <property type="nucleotide sequence ID" value="NZ_JAHVHU010000016.1"/>
</dbReference>
<dbReference type="EMBL" id="JAHVHU010000016">
    <property type="protein sequence ID" value="MBY5959629.1"/>
    <property type="molecule type" value="Genomic_DNA"/>
</dbReference>
<organism evidence="3 4">
    <name type="scientific">Membranihabitans marinus</name>
    <dbReference type="NCBI Taxonomy" id="1227546"/>
    <lineage>
        <taxon>Bacteria</taxon>
        <taxon>Pseudomonadati</taxon>
        <taxon>Bacteroidota</taxon>
        <taxon>Saprospiria</taxon>
        <taxon>Saprospirales</taxon>
        <taxon>Saprospiraceae</taxon>
        <taxon>Membranihabitans</taxon>
    </lineage>
</organism>
<keyword evidence="4" id="KW-1185">Reference proteome</keyword>
<feature type="signal peptide" evidence="1">
    <location>
        <begin position="1"/>
        <end position="20"/>
    </location>
</feature>
<evidence type="ECO:0000313" key="4">
    <source>
        <dbReference type="Proteomes" id="UP000753961"/>
    </source>
</evidence>
<evidence type="ECO:0000259" key="2">
    <source>
        <dbReference type="Pfam" id="PF06439"/>
    </source>
</evidence>
<dbReference type="Proteomes" id="UP000753961">
    <property type="component" value="Unassembled WGS sequence"/>
</dbReference>
<comment type="caution">
    <text evidence="3">The sequence shown here is derived from an EMBL/GenBank/DDBJ whole genome shotgun (WGS) entry which is preliminary data.</text>
</comment>
<evidence type="ECO:0000256" key="1">
    <source>
        <dbReference type="SAM" id="SignalP"/>
    </source>
</evidence>
<protein>
    <submittedName>
        <fullName evidence="3">DUF1080 domain-containing protein</fullName>
    </submittedName>
</protein>
<dbReference type="Gene3D" id="2.60.120.560">
    <property type="entry name" value="Exo-inulinase, domain 1"/>
    <property type="match status" value="1"/>
</dbReference>
<dbReference type="GO" id="GO:0016787">
    <property type="term" value="F:hydrolase activity"/>
    <property type="evidence" value="ECO:0007669"/>
    <property type="project" value="InterPro"/>
</dbReference>
<keyword evidence="1" id="KW-0732">Signal</keyword>
<dbReference type="Pfam" id="PF06439">
    <property type="entry name" value="3keto-disac_hyd"/>
    <property type="match status" value="1"/>
</dbReference>
<dbReference type="AlphaFoldDB" id="A0A953HQX6"/>
<sequence length="242" mass="27141">MQTTYLLSLLFLLTQFSVFGQKPEDTEVWEPEPEVVSPGYSYASAPSDAIMLFSENSLDQWVGKNGNAVPWEINGDYFTVKPGTGMIQTKKSFNDFQLHIEWKSPSIIQGEGQGRGNSGVFLQGRYELQVLDSYDNRTYSNGQAASIYKQYSPLVNAMQRTGEWNSYDVIYTAPRFSSDGQLESPAYVTVLHNGVLVQNHVALKGPTVFVGQPKYEAHDAGPIMLQDHGNPVSFRNIWIREL</sequence>
<feature type="chain" id="PRO_5037398666" evidence="1">
    <location>
        <begin position="21"/>
        <end position="242"/>
    </location>
</feature>
<gene>
    <name evidence="3" type="ORF">KUV50_15860</name>
</gene>
<accession>A0A953HQX6</accession>
<proteinExistence type="predicted"/>
<feature type="domain" description="3-keto-alpha-glucoside-1,2-lyase/3-keto-2-hydroxy-glucal hydratase" evidence="2">
    <location>
        <begin position="49"/>
        <end position="240"/>
    </location>
</feature>
<evidence type="ECO:0000313" key="3">
    <source>
        <dbReference type="EMBL" id="MBY5959629.1"/>
    </source>
</evidence>
<reference evidence="3" key="1">
    <citation type="submission" date="2021-06" db="EMBL/GenBank/DDBJ databases">
        <title>44 bacteria genomes isolated from Dapeng, Shenzhen.</title>
        <authorList>
            <person name="Zheng W."/>
            <person name="Yu S."/>
            <person name="Huang Y."/>
        </authorList>
    </citation>
    <scope>NUCLEOTIDE SEQUENCE</scope>
    <source>
        <strain evidence="3">DP5N28-2</strain>
    </source>
</reference>
<name>A0A953HQX6_9BACT</name>
<dbReference type="InterPro" id="IPR010496">
    <property type="entry name" value="AL/BT2_dom"/>
</dbReference>